<keyword evidence="2" id="KW-0472">Membrane</keyword>
<evidence type="ECO:0000313" key="3">
    <source>
        <dbReference type="EMBL" id="CAE1175920.1"/>
    </source>
</evidence>
<dbReference type="Proteomes" id="UP000597762">
    <property type="component" value="Unassembled WGS sequence"/>
</dbReference>
<feature type="compositionally biased region" description="Polar residues" evidence="1">
    <location>
        <begin position="1"/>
        <end position="35"/>
    </location>
</feature>
<proteinExistence type="predicted"/>
<dbReference type="EMBL" id="CAHIKZ030000469">
    <property type="protein sequence ID" value="CAE1175920.1"/>
    <property type="molecule type" value="Genomic_DNA"/>
</dbReference>
<evidence type="ECO:0000256" key="1">
    <source>
        <dbReference type="SAM" id="MobiDB-lite"/>
    </source>
</evidence>
<evidence type="ECO:0000313" key="4">
    <source>
        <dbReference type="Proteomes" id="UP000597762"/>
    </source>
</evidence>
<dbReference type="OrthoDB" id="60858at2759"/>
<gene>
    <name evidence="3" type="ORF">SPHA_13891</name>
</gene>
<evidence type="ECO:0000256" key="2">
    <source>
        <dbReference type="SAM" id="Phobius"/>
    </source>
</evidence>
<accession>A0A812BAT2</accession>
<dbReference type="PANTHER" id="PTHR37919:SF2">
    <property type="entry name" value="EXPERA DOMAIN-CONTAINING PROTEIN"/>
    <property type="match status" value="1"/>
</dbReference>
<protein>
    <recommendedName>
        <fullName evidence="5">EXPERA domain-containing protein</fullName>
    </recommendedName>
</protein>
<dbReference type="PANTHER" id="PTHR37919">
    <property type="entry name" value="PROTEIN CBG05606"/>
    <property type="match status" value="1"/>
</dbReference>
<name>A0A812BAT2_ACAPH</name>
<feature type="transmembrane region" description="Helical" evidence="2">
    <location>
        <begin position="57"/>
        <end position="82"/>
    </location>
</feature>
<evidence type="ECO:0008006" key="5">
    <source>
        <dbReference type="Google" id="ProtNLM"/>
    </source>
</evidence>
<reference evidence="3" key="1">
    <citation type="submission" date="2021-01" db="EMBL/GenBank/DDBJ databases">
        <authorList>
            <person name="Li R."/>
            <person name="Bekaert M."/>
        </authorList>
    </citation>
    <scope>NUCLEOTIDE SEQUENCE</scope>
    <source>
        <strain evidence="3">Farmed</strain>
    </source>
</reference>
<feature type="transmembrane region" description="Helical" evidence="2">
    <location>
        <begin position="116"/>
        <end position="136"/>
    </location>
</feature>
<comment type="caution">
    <text evidence="3">The sequence shown here is derived from an EMBL/GenBank/DDBJ whole genome shotgun (WGS) entry which is preliminary data.</text>
</comment>
<feature type="region of interest" description="Disordered" evidence="1">
    <location>
        <begin position="1"/>
        <end position="37"/>
    </location>
</feature>
<keyword evidence="2" id="KW-0812">Transmembrane</keyword>
<feature type="transmembrane region" description="Helical" evidence="2">
    <location>
        <begin position="186"/>
        <end position="208"/>
    </location>
</feature>
<dbReference type="AlphaFoldDB" id="A0A812BAT2"/>
<keyword evidence="4" id="KW-1185">Reference proteome</keyword>
<organism evidence="3 4">
    <name type="scientific">Acanthosepion pharaonis</name>
    <name type="common">Pharaoh cuttlefish</name>
    <name type="synonym">Sepia pharaonis</name>
    <dbReference type="NCBI Taxonomy" id="158019"/>
    <lineage>
        <taxon>Eukaryota</taxon>
        <taxon>Metazoa</taxon>
        <taxon>Spiralia</taxon>
        <taxon>Lophotrochozoa</taxon>
        <taxon>Mollusca</taxon>
        <taxon>Cephalopoda</taxon>
        <taxon>Coleoidea</taxon>
        <taxon>Decapodiformes</taxon>
        <taxon>Sepiida</taxon>
        <taxon>Sepiina</taxon>
        <taxon>Sepiidae</taxon>
        <taxon>Acanthosepion</taxon>
    </lineage>
</organism>
<keyword evidence="2" id="KW-1133">Transmembrane helix</keyword>
<sequence length="219" mass="25081">MTSGTSPRVTRPNGSPSTTASSGMTQTQPNWSWSRHQCPPARTQHVLPKVSLFTPNLLPGWIIGWFLFTAIICTWDASFIMLRPLSFPGQSLSSVWYPYKYYITLDKRYGNMNDSYVYTQSLLNLVEVILNIYTFYLNKVNSRHTVPLAFTVTVMTFWKTVLYFLMFAEPCGDTLYREGNSALAEFFLVIIPNGVWIVLPLLVLVCLWNRITPNEKITD</sequence>
<feature type="transmembrane region" description="Helical" evidence="2">
    <location>
        <begin position="148"/>
        <end position="166"/>
    </location>
</feature>